<feature type="transmembrane region" description="Helical" evidence="7">
    <location>
        <begin position="47"/>
        <end position="76"/>
    </location>
</feature>
<accession>A0A1A6AJ77</accession>
<comment type="subcellular location">
    <subcellularLocation>
        <location evidence="1">Cell membrane</location>
        <topology evidence="1">Multi-pass membrane protein</topology>
    </subcellularLocation>
</comment>
<proteinExistence type="inferred from homology"/>
<dbReference type="Proteomes" id="UP000093954">
    <property type="component" value="Unassembled WGS sequence"/>
</dbReference>
<feature type="transmembrane region" description="Helical" evidence="7">
    <location>
        <begin position="14"/>
        <end position="35"/>
    </location>
</feature>
<comment type="similarity">
    <text evidence="2">Belongs to the UPF0718 family.</text>
</comment>
<feature type="transmembrane region" description="Helical" evidence="7">
    <location>
        <begin position="91"/>
        <end position="113"/>
    </location>
</feature>
<feature type="transmembrane region" description="Helical" evidence="7">
    <location>
        <begin position="284"/>
        <end position="303"/>
    </location>
</feature>
<evidence type="ECO:0000256" key="4">
    <source>
        <dbReference type="ARBA" id="ARBA00022692"/>
    </source>
</evidence>
<dbReference type="GO" id="GO:0005886">
    <property type="term" value="C:plasma membrane"/>
    <property type="evidence" value="ECO:0007669"/>
    <property type="project" value="UniProtKB-SubCell"/>
</dbReference>
<evidence type="ECO:0000313" key="9">
    <source>
        <dbReference type="Proteomes" id="UP000093954"/>
    </source>
</evidence>
<keyword evidence="5 7" id="KW-1133">Transmembrane helix</keyword>
<feature type="transmembrane region" description="Helical" evidence="7">
    <location>
        <begin position="261"/>
        <end position="277"/>
    </location>
</feature>
<name>A0A1A6AJ77_9CLOT</name>
<keyword evidence="4 7" id="KW-0812">Transmembrane</keyword>
<keyword evidence="9" id="KW-1185">Reference proteome</keyword>
<dbReference type="PANTHER" id="PTHR34184:SF4">
    <property type="entry name" value="UPF0718 PROTEIN YCGR"/>
    <property type="match status" value="1"/>
</dbReference>
<protein>
    <submittedName>
        <fullName evidence="8">Putative two-component membrane permease complex subunit</fullName>
    </submittedName>
</protein>
<comment type="caution">
    <text evidence="8">The sequence shown here is derived from an EMBL/GenBank/DDBJ whole genome shotgun (WGS) entry which is preliminary data.</text>
</comment>
<organism evidence="8 9">
    <name type="scientific">Clostridium ragsdalei P11</name>
    <dbReference type="NCBI Taxonomy" id="1353534"/>
    <lineage>
        <taxon>Bacteria</taxon>
        <taxon>Bacillati</taxon>
        <taxon>Bacillota</taxon>
        <taxon>Clostridia</taxon>
        <taxon>Eubacteriales</taxon>
        <taxon>Clostridiaceae</taxon>
        <taxon>Clostridium</taxon>
    </lineage>
</organism>
<evidence type="ECO:0000256" key="7">
    <source>
        <dbReference type="SAM" id="Phobius"/>
    </source>
</evidence>
<dbReference type="InterPro" id="IPR052923">
    <property type="entry name" value="UPF0718"/>
</dbReference>
<evidence type="ECO:0000256" key="5">
    <source>
        <dbReference type="ARBA" id="ARBA00022989"/>
    </source>
</evidence>
<evidence type="ECO:0000256" key="1">
    <source>
        <dbReference type="ARBA" id="ARBA00004651"/>
    </source>
</evidence>
<dbReference type="InterPro" id="IPR005524">
    <property type="entry name" value="DUF318"/>
</dbReference>
<feature type="transmembrane region" description="Helical" evidence="7">
    <location>
        <begin position="125"/>
        <end position="147"/>
    </location>
</feature>
<sequence>MEKKAKFYTNDKKLAIIIISMVLLLFLMNILRNIFIIKIDTNTLNNFCTVFISMILEGLPFIIIGSLISSFIQIFISEETILKIIPKNKIIGLFCAASIGLVFPVCDCAIIPVTRRLIKKGVPTGIAITFMLSVPIINPIVLFSTYYAFTGKLYILISRFIFGFISAVLIGYFVDLIHSGNVLRYDIQVNKCTCNCNGHHNHSHNHNNTIHKLHLFSDIIYHTSSETYNTGKLFIIGALISAFVQTYIPKKYILSIGQGEIYSILIMLVLAYILCICSQTDAFIARTFLGQFTVGSVIGFLIFGPMLDIKNTLMLMGTFNKKFVIKLIFLILSICFIMAASANYIIPLSLKIIGGI</sequence>
<evidence type="ECO:0000256" key="6">
    <source>
        <dbReference type="ARBA" id="ARBA00023136"/>
    </source>
</evidence>
<dbReference type="PATRIC" id="fig|1353534.3.peg.3792"/>
<dbReference type="PANTHER" id="PTHR34184">
    <property type="entry name" value="UPF0718 PROTEIN YCGR"/>
    <property type="match status" value="1"/>
</dbReference>
<evidence type="ECO:0000256" key="2">
    <source>
        <dbReference type="ARBA" id="ARBA00006386"/>
    </source>
</evidence>
<feature type="transmembrane region" description="Helical" evidence="7">
    <location>
        <begin position="153"/>
        <end position="174"/>
    </location>
</feature>
<dbReference type="EMBL" id="LROS01000075">
    <property type="protein sequence ID" value="OBR90121.1"/>
    <property type="molecule type" value="Genomic_DNA"/>
</dbReference>
<reference evidence="8 9" key="1">
    <citation type="journal article" date="2012" name="Front. Microbiol.">
        <title>Draft Genome Sequence of the Virulent Strain 01-B526 of the Fish Pathogen Aeromonas salmonicida.</title>
        <authorList>
            <person name="Charette S.J."/>
            <person name="Brochu F."/>
            <person name="Boyle B."/>
            <person name="Filion G."/>
            <person name="Tanaka K.H."/>
            <person name="Derome N."/>
        </authorList>
    </citation>
    <scope>NUCLEOTIDE SEQUENCE [LARGE SCALE GENOMIC DNA]</scope>
    <source>
        <strain evidence="8 9">P11</strain>
    </source>
</reference>
<gene>
    <name evidence="8" type="ORF">CLRAG_37280</name>
</gene>
<dbReference type="RefSeq" id="WP_065079756.1">
    <property type="nucleotide sequence ID" value="NZ_LROS01000075.1"/>
</dbReference>
<evidence type="ECO:0000313" key="8">
    <source>
        <dbReference type="EMBL" id="OBR90121.1"/>
    </source>
</evidence>
<feature type="transmembrane region" description="Helical" evidence="7">
    <location>
        <begin position="323"/>
        <end position="346"/>
    </location>
</feature>
<evidence type="ECO:0000256" key="3">
    <source>
        <dbReference type="ARBA" id="ARBA00022475"/>
    </source>
</evidence>
<keyword evidence="3" id="KW-1003">Cell membrane</keyword>
<dbReference type="AlphaFoldDB" id="A0A1A6AJ77"/>
<dbReference type="Pfam" id="PF03773">
    <property type="entry name" value="ArsP_1"/>
    <property type="match status" value="1"/>
</dbReference>
<keyword evidence="6 7" id="KW-0472">Membrane</keyword>